<organism evidence="2 3">
    <name type="scientific">Schistosoma margrebowiei</name>
    <dbReference type="NCBI Taxonomy" id="48269"/>
    <lineage>
        <taxon>Eukaryota</taxon>
        <taxon>Metazoa</taxon>
        <taxon>Spiralia</taxon>
        <taxon>Lophotrochozoa</taxon>
        <taxon>Platyhelminthes</taxon>
        <taxon>Trematoda</taxon>
        <taxon>Digenea</taxon>
        <taxon>Strigeidida</taxon>
        <taxon>Schistosomatoidea</taxon>
        <taxon>Schistosomatidae</taxon>
        <taxon>Schistosoma</taxon>
    </lineage>
</organism>
<proteinExistence type="predicted"/>
<evidence type="ECO:0000256" key="1">
    <source>
        <dbReference type="SAM" id="MobiDB-lite"/>
    </source>
</evidence>
<sequence length="78" mass="8813">MDLDVQLISKLDTQSSKGIYGSTVGDNKPASNWKSMENALRKSSNLIMSHALTRNPERRKKKRVKPRKTLGRESEADI</sequence>
<evidence type="ECO:0000313" key="2">
    <source>
        <dbReference type="EMBL" id="VDO51169.1"/>
    </source>
</evidence>
<evidence type="ECO:0000313" key="3">
    <source>
        <dbReference type="Proteomes" id="UP000277204"/>
    </source>
</evidence>
<feature type="region of interest" description="Disordered" evidence="1">
    <location>
        <begin position="51"/>
        <end position="78"/>
    </location>
</feature>
<feature type="compositionally biased region" description="Basic residues" evidence="1">
    <location>
        <begin position="57"/>
        <end position="69"/>
    </location>
</feature>
<dbReference type="Proteomes" id="UP000277204">
    <property type="component" value="Unassembled WGS sequence"/>
</dbReference>
<gene>
    <name evidence="2" type="ORF">SMRZ_LOCUS1394</name>
</gene>
<accession>A0A183LC69</accession>
<protein>
    <submittedName>
        <fullName evidence="2">Uncharacterized protein</fullName>
    </submittedName>
</protein>
<keyword evidence="3" id="KW-1185">Reference proteome</keyword>
<dbReference type="AlphaFoldDB" id="A0A183LC69"/>
<name>A0A183LC69_9TREM</name>
<dbReference type="EMBL" id="UZAI01000305">
    <property type="protein sequence ID" value="VDO51169.1"/>
    <property type="molecule type" value="Genomic_DNA"/>
</dbReference>
<reference evidence="2 3" key="1">
    <citation type="submission" date="2018-11" db="EMBL/GenBank/DDBJ databases">
        <authorList>
            <consortium name="Pathogen Informatics"/>
        </authorList>
    </citation>
    <scope>NUCLEOTIDE SEQUENCE [LARGE SCALE GENOMIC DNA]</scope>
    <source>
        <strain evidence="2 3">Zambia</strain>
    </source>
</reference>